<protein>
    <recommendedName>
        <fullName evidence="1">N-acetyltransferase domain-containing protein</fullName>
    </recommendedName>
</protein>
<evidence type="ECO:0000259" key="1">
    <source>
        <dbReference type="Pfam" id="PF13508"/>
    </source>
</evidence>
<name>A0A0C2YZG0_HEBCY</name>
<dbReference type="PANTHER" id="PTHR42791:SF1">
    <property type="entry name" value="N-ACETYLTRANSFERASE DOMAIN-CONTAINING PROTEIN"/>
    <property type="match status" value="1"/>
</dbReference>
<dbReference type="InterPro" id="IPR000182">
    <property type="entry name" value="GNAT_dom"/>
</dbReference>
<dbReference type="STRING" id="686832.A0A0C2YZG0"/>
<dbReference type="InterPro" id="IPR016181">
    <property type="entry name" value="Acyl_CoA_acyltransferase"/>
</dbReference>
<dbReference type="InterPro" id="IPR052523">
    <property type="entry name" value="Trichothecene_AcTrans"/>
</dbReference>
<dbReference type="GO" id="GO:0016747">
    <property type="term" value="F:acyltransferase activity, transferring groups other than amino-acyl groups"/>
    <property type="evidence" value="ECO:0007669"/>
    <property type="project" value="InterPro"/>
</dbReference>
<dbReference type="PANTHER" id="PTHR42791">
    <property type="entry name" value="GNAT FAMILY ACETYLTRANSFERASE"/>
    <property type="match status" value="1"/>
</dbReference>
<dbReference type="Proteomes" id="UP000053424">
    <property type="component" value="Unassembled WGS sequence"/>
</dbReference>
<evidence type="ECO:0000313" key="2">
    <source>
        <dbReference type="EMBL" id="KIM46362.1"/>
    </source>
</evidence>
<dbReference type="SUPFAM" id="SSF55729">
    <property type="entry name" value="Acyl-CoA N-acyltransferases (Nat)"/>
    <property type="match status" value="1"/>
</dbReference>
<accession>A0A0C2YZG0</accession>
<gene>
    <name evidence="2" type="ORF">M413DRAFT_441454</name>
</gene>
<proteinExistence type="predicted"/>
<reference evidence="3" key="2">
    <citation type="submission" date="2015-01" db="EMBL/GenBank/DDBJ databases">
        <title>Evolutionary Origins and Diversification of the Mycorrhizal Mutualists.</title>
        <authorList>
            <consortium name="DOE Joint Genome Institute"/>
            <consortium name="Mycorrhizal Genomics Consortium"/>
            <person name="Kohler A."/>
            <person name="Kuo A."/>
            <person name="Nagy L.G."/>
            <person name="Floudas D."/>
            <person name="Copeland A."/>
            <person name="Barry K.W."/>
            <person name="Cichocki N."/>
            <person name="Veneault-Fourrey C."/>
            <person name="LaButti K."/>
            <person name="Lindquist E.A."/>
            <person name="Lipzen A."/>
            <person name="Lundell T."/>
            <person name="Morin E."/>
            <person name="Murat C."/>
            <person name="Riley R."/>
            <person name="Ohm R."/>
            <person name="Sun H."/>
            <person name="Tunlid A."/>
            <person name="Henrissat B."/>
            <person name="Grigoriev I.V."/>
            <person name="Hibbett D.S."/>
            <person name="Martin F."/>
        </authorList>
    </citation>
    <scope>NUCLEOTIDE SEQUENCE [LARGE SCALE GENOMIC DNA]</scope>
    <source>
        <strain evidence="3">h7</strain>
    </source>
</reference>
<sequence length="237" mass="26000">MHGQIDQKPEVIVRGDVVPLQQAHVWKAAATWVEAYAKDPELSYQRDGQKQSSAVKAFDRIIVAGLITLLMKKRVALTIESGAAFVLAKPGHSETGAKNPIGKVVSAIISGLAAVLSRRIGTAEQRKRNQEVEQKTQKALDMVLGDRVKDMLTIMILATEPSSQKRGYGGALLDAVTSLADITGQACWLNSSNIENKGFYESHGFQTVAEIVIGNENPTWHHPPIIAEIMVREPRRW</sequence>
<dbReference type="HOGENOM" id="CLU_074876_1_0_1"/>
<organism evidence="2 3">
    <name type="scientific">Hebeloma cylindrosporum</name>
    <dbReference type="NCBI Taxonomy" id="76867"/>
    <lineage>
        <taxon>Eukaryota</taxon>
        <taxon>Fungi</taxon>
        <taxon>Dikarya</taxon>
        <taxon>Basidiomycota</taxon>
        <taxon>Agaricomycotina</taxon>
        <taxon>Agaricomycetes</taxon>
        <taxon>Agaricomycetidae</taxon>
        <taxon>Agaricales</taxon>
        <taxon>Agaricineae</taxon>
        <taxon>Hymenogastraceae</taxon>
        <taxon>Hebeloma</taxon>
    </lineage>
</organism>
<keyword evidence="3" id="KW-1185">Reference proteome</keyword>
<dbReference type="EMBL" id="KN831771">
    <property type="protein sequence ID" value="KIM46362.1"/>
    <property type="molecule type" value="Genomic_DNA"/>
</dbReference>
<evidence type="ECO:0000313" key="3">
    <source>
        <dbReference type="Proteomes" id="UP000053424"/>
    </source>
</evidence>
<dbReference type="AlphaFoldDB" id="A0A0C2YZG0"/>
<reference evidence="2 3" key="1">
    <citation type="submission" date="2014-04" db="EMBL/GenBank/DDBJ databases">
        <authorList>
            <consortium name="DOE Joint Genome Institute"/>
            <person name="Kuo A."/>
            <person name="Gay G."/>
            <person name="Dore J."/>
            <person name="Kohler A."/>
            <person name="Nagy L.G."/>
            <person name="Floudas D."/>
            <person name="Copeland A."/>
            <person name="Barry K.W."/>
            <person name="Cichocki N."/>
            <person name="Veneault-Fourrey C."/>
            <person name="LaButti K."/>
            <person name="Lindquist E.A."/>
            <person name="Lipzen A."/>
            <person name="Lundell T."/>
            <person name="Morin E."/>
            <person name="Murat C."/>
            <person name="Sun H."/>
            <person name="Tunlid A."/>
            <person name="Henrissat B."/>
            <person name="Grigoriev I.V."/>
            <person name="Hibbett D.S."/>
            <person name="Martin F."/>
            <person name="Nordberg H.P."/>
            <person name="Cantor M.N."/>
            <person name="Hua S.X."/>
        </authorList>
    </citation>
    <scope>NUCLEOTIDE SEQUENCE [LARGE SCALE GENOMIC DNA]</scope>
    <source>
        <strain evidence="3">h7</strain>
    </source>
</reference>
<dbReference type="OrthoDB" id="2744543at2759"/>
<feature type="domain" description="N-acetyltransferase" evidence="1">
    <location>
        <begin position="154"/>
        <end position="206"/>
    </location>
</feature>
<dbReference type="Pfam" id="PF13508">
    <property type="entry name" value="Acetyltransf_7"/>
    <property type="match status" value="1"/>
</dbReference>
<dbReference type="Gene3D" id="3.40.630.30">
    <property type="match status" value="1"/>
</dbReference>